<name>A0A3N4K9D3_9PEZI</name>
<feature type="region of interest" description="Disordered" evidence="1">
    <location>
        <begin position="65"/>
        <end position="91"/>
    </location>
</feature>
<feature type="transmembrane region" description="Helical" evidence="2">
    <location>
        <begin position="6"/>
        <end position="23"/>
    </location>
</feature>
<dbReference type="Proteomes" id="UP000276215">
    <property type="component" value="Unassembled WGS sequence"/>
</dbReference>
<sequence length="109" mass="12216">MPCFGGVWDGSVAPFGVLIYLYVSREYNNLESRGQIVRRSTLYRTIINLPAAIPQRSKLPLTSMNNQTHPGTKSTLSSSSPIHSTTTTTTTTTLHRTYTHLLEYRTLPM</sequence>
<gene>
    <name evidence="3" type="ORF">L873DRAFT_1798001</name>
</gene>
<keyword evidence="2" id="KW-1133">Transmembrane helix</keyword>
<accession>A0A3N4K9D3</accession>
<dbReference type="AlphaFoldDB" id="A0A3N4K9D3"/>
<evidence type="ECO:0000313" key="3">
    <source>
        <dbReference type="EMBL" id="RPB05051.1"/>
    </source>
</evidence>
<evidence type="ECO:0000313" key="4">
    <source>
        <dbReference type="Proteomes" id="UP000276215"/>
    </source>
</evidence>
<keyword evidence="2" id="KW-0812">Transmembrane</keyword>
<protein>
    <submittedName>
        <fullName evidence="3">Uncharacterized protein</fullName>
    </submittedName>
</protein>
<keyword evidence="2" id="KW-0472">Membrane</keyword>
<dbReference type="EMBL" id="ML120354">
    <property type="protein sequence ID" value="RPB05051.1"/>
    <property type="molecule type" value="Genomic_DNA"/>
</dbReference>
<organism evidence="3 4">
    <name type="scientific">Choiromyces venosus 120613-1</name>
    <dbReference type="NCBI Taxonomy" id="1336337"/>
    <lineage>
        <taxon>Eukaryota</taxon>
        <taxon>Fungi</taxon>
        <taxon>Dikarya</taxon>
        <taxon>Ascomycota</taxon>
        <taxon>Pezizomycotina</taxon>
        <taxon>Pezizomycetes</taxon>
        <taxon>Pezizales</taxon>
        <taxon>Tuberaceae</taxon>
        <taxon>Choiromyces</taxon>
    </lineage>
</organism>
<evidence type="ECO:0000256" key="2">
    <source>
        <dbReference type="SAM" id="Phobius"/>
    </source>
</evidence>
<evidence type="ECO:0000256" key="1">
    <source>
        <dbReference type="SAM" id="MobiDB-lite"/>
    </source>
</evidence>
<feature type="compositionally biased region" description="Low complexity" evidence="1">
    <location>
        <begin position="72"/>
        <end position="91"/>
    </location>
</feature>
<reference evidence="3 4" key="1">
    <citation type="journal article" date="2018" name="Nat. Ecol. Evol.">
        <title>Pezizomycetes genomes reveal the molecular basis of ectomycorrhizal truffle lifestyle.</title>
        <authorList>
            <person name="Murat C."/>
            <person name="Payen T."/>
            <person name="Noel B."/>
            <person name="Kuo A."/>
            <person name="Morin E."/>
            <person name="Chen J."/>
            <person name="Kohler A."/>
            <person name="Krizsan K."/>
            <person name="Balestrini R."/>
            <person name="Da Silva C."/>
            <person name="Montanini B."/>
            <person name="Hainaut M."/>
            <person name="Levati E."/>
            <person name="Barry K.W."/>
            <person name="Belfiori B."/>
            <person name="Cichocki N."/>
            <person name="Clum A."/>
            <person name="Dockter R.B."/>
            <person name="Fauchery L."/>
            <person name="Guy J."/>
            <person name="Iotti M."/>
            <person name="Le Tacon F."/>
            <person name="Lindquist E.A."/>
            <person name="Lipzen A."/>
            <person name="Malagnac F."/>
            <person name="Mello A."/>
            <person name="Molinier V."/>
            <person name="Miyauchi S."/>
            <person name="Poulain J."/>
            <person name="Riccioni C."/>
            <person name="Rubini A."/>
            <person name="Sitrit Y."/>
            <person name="Splivallo R."/>
            <person name="Traeger S."/>
            <person name="Wang M."/>
            <person name="Zifcakova L."/>
            <person name="Wipf D."/>
            <person name="Zambonelli A."/>
            <person name="Paolocci F."/>
            <person name="Nowrousian M."/>
            <person name="Ottonello S."/>
            <person name="Baldrian P."/>
            <person name="Spatafora J.W."/>
            <person name="Henrissat B."/>
            <person name="Nagy L.G."/>
            <person name="Aury J.M."/>
            <person name="Wincker P."/>
            <person name="Grigoriev I.V."/>
            <person name="Bonfante P."/>
            <person name="Martin F.M."/>
        </authorList>
    </citation>
    <scope>NUCLEOTIDE SEQUENCE [LARGE SCALE GENOMIC DNA]</scope>
    <source>
        <strain evidence="3 4">120613-1</strain>
    </source>
</reference>
<proteinExistence type="predicted"/>
<keyword evidence="4" id="KW-1185">Reference proteome</keyword>